<evidence type="ECO:0008006" key="4">
    <source>
        <dbReference type="Google" id="ProtNLM"/>
    </source>
</evidence>
<protein>
    <recommendedName>
        <fullName evidence="4">Solute-binding protein family 3/N-terminal domain-containing protein</fullName>
    </recommendedName>
</protein>
<dbReference type="AlphaFoldDB" id="A0A222FFP4"/>
<gene>
    <name evidence="2" type="ORF">CHH28_02265</name>
</gene>
<organism evidence="2 3">
    <name type="scientific">Bacterioplanes sanyensis</name>
    <dbReference type="NCBI Taxonomy" id="1249553"/>
    <lineage>
        <taxon>Bacteria</taxon>
        <taxon>Pseudomonadati</taxon>
        <taxon>Pseudomonadota</taxon>
        <taxon>Gammaproteobacteria</taxon>
        <taxon>Oceanospirillales</taxon>
        <taxon>Oceanospirillaceae</taxon>
        <taxon>Bacterioplanes</taxon>
    </lineage>
</organism>
<dbReference type="Gene3D" id="3.40.190.10">
    <property type="entry name" value="Periplasmic binding protein-like II"/>
    <property type="match status" value="2"/>
</dbReference>
<feature type="signal peptide" evidence="1">
    <location>
        <begin position="1"/>
        <end position="21"/>
    </location>
</feature>
<evidence type="ECO:0000313" key="2">
    <source>
        <dbReference type="EMBL" id="ASP37569.1"/>
    </source>
</evidence>
<dbReference type="OrthoDB" id="8771774at2"/>
<proteinExistence type="predicted"/>
<reference evidence="2 3" key="1">
    <citation type="submission" date="2017-07" db="EMBL/GenBank/DDBJ databases">
        <title>Annotated genome sequence of Bacterioplanes sanyensis isolated from Red Sea.</title>
        <authorList>
            <person name="Rehman Z.U."/>
        </authorList>
    </citation>
    <scope>NUCLEOTIDE SEQUENCE [LARGE SCALE GENOMIC DNA]</scope>
    <source>
        <strain evidence="2 3">NV9</strain>
    </source>
</reference>
<name>A0A222FFP4_9GAMM</name>
<dbReference type="SUPFAM" id="SSF53850">
    <property type="entry name" value="Periplasmic binding protein-like II"/>
    <property type="match status" value="1"/>
</dbReference>
<evidence type="ECO:0000256" key="1">
    <source>
        <dbReference type="SAM" id="SignalP"/>
    </source>
</evidence>
<sequence length="246" mass="27981">MAQLALVMMVCLMWLSQPARADTLVLSVPDTQYPPYVVEADGRMQGILLDPLIDAAERAGIRLEFQLLPELRSQRMLERGLIDGRMESPSWIAQPELYLWTTFMLPMRDVLVYHQQHKPESETDDALANYEIVTHLGYAYPELQPWFDQGQAARIDKISERNMLLALLDPNISRFGRAAVMEQGVAGWYLDNTAELQKQPLVFGERLFGCAMMGFQLSNTPEIKALLERLNQHMSVDVDSVGRCPQ</sequence>
<feature type="chain" id="PRO_5013393211" description="Solute-binding protein family 3/N-terminal domain-containing protein" evidence="1">
    <location>
        <begin position="22"/>
        <end position="246"/>
    </location>
</feature>
<dbReference type="RefSeq" id="WP_094058785.1">
    <property type="nucleotide sequence ID" value="NZ_CP022530.1"/>
</dbReference>
<accession>A0A222FFP4</accession>
<evidence type="ECO:0000313" key="3">
    <source>
        <dbReference type="Proteomes" id="UP000202440"/>
    </source>
</evidence>
<keyword evidence="1" id="KW-0732">Signal</keyword>
<dbReference type="Proteomes" id="UP000202440">
    <property type="component" value="Chromosome"/>
</dbReference>
<dbReference type="EMBL" id="CP022530">
    <property type="protein sequence ID" value="ASP37569.1"/>
    <property type="molecule type" value="Genomic_DNA"/>
</dbReference>
<dbReference type="KEGG" id="bsan:CHH28_02265"/>
<keyword evidence="3" id="KW-1185">Reference proteome</keyword>